<name>A0A0E9PQW1_ANGAN</name>
<feature type="transmembrane region" description="Helical" evidence="1">
    <location>
        <begin position="20"/>
        <end position="39"/>
    </location>
</feature>
<accession>A0A0E9PQW1</accession>
<evidence type="ECO:0000313" key="2">
    <source>
        <dbReference type="EMBL" id="JAH07016.1"/>
    </source>
</evidence>
<dbReference type="EMBL" id="GBXM01101561">
    <property type="protein sequence ID" value="JAH07016.1"/>
    <property type="molecule type" value="Transcribed_RNA"/>
</dbReference>
<evidence type="ECO:0000256" key="1">
    <source>
        <dbReference type="SAM" id="Phobius"/>
    </source>
</evidence>
<keyword evidence="1" id="KW-1133">Transmembrane helix</keyword>
<dbReference type="AlphaFoldDB" id="A0A0E9PQW1"/>
<keyword evidence="1" id="KW-0812">Transmembrane</keyword>
<protein>
    <submittedName>
        <fullName evidence="2">Uncharacterized protein</fullName>
    </submittedName>
</protein>
<reference evidence="2" key="1">
    <citation type="submission" date="2014-11" db="EMBL/GenBank/DDBJ databases">
        <authorList>
            <person name="Amaro Gonzalez C."/>
        </authorList>
    </citation>
    <scope>NUCLEOTIDE SEQUENCE</scope>
</reference>
<organism evidence="2">
    <name type="scientific">Anguilla anguilla</name>
    <name type="common">European freshwater eel</name>
    <name type="synonym">Muraena anguilla</name>
    <dbReference type="NCBI Taxonomy" id="7936"/>
    <lineage>
        <taxon>Eukaryota</taxon>
        <taxon>Metazoa</taxon>
        <taxon>Chordata</taxon>
        <taxon>Craniata</taxon>
        <taxon>Vertebrata</taxon>
        <taxon>Euteleostomi</taxon>
        <taxon>Actinopterygii</taxon>
        <taxon>Neopterygii</taxon>
        <taxon>Teleostei</taxon>
        <taxon>Anguilliformes</taxon>
        <taxon>Anguillidae</taxon>
        <taxon>Anguilla</taxon>
    </lineage>
</organism>
<sequence>MRRHVQSVPNKCALLKRSTVKTRTVSLVFPLFMWPFSYLSTFS</sequence>
<reference evidence="2" key="2">
    <citation type="journal article" date="2015" name="Fish Shellfish Immunol.">
        <title>Early steps in the European eel (Anguilla anguilla)-Vibrio vulnificus interaction in the gills: Role of the RtxA13 toxin.</title>
        <authorList>
            <person name="Callol A."/>
            <person name="Pajuelo D."/>
            <person name="Ebbesson L."/>
            <person name="Teles M."/>
            <person name="MacKenzie S."/>
            <person name="Amaro C."/>
        </authorList>
    </citation>
    <scope>NUCLEOTIDE SEQUENCE</scope>
</reference>
<proteinExistence type="predicted"/>
<keyword evidence="1" id="KW-0472">Membrane</keyword>